<organism evidence="1 2">
    <name type="scientific">Vermiconidia calcicola</name>
    <dbReference type="NCBI Taxonomy" id="1690605"/>
    <lineage>
        <taxon>Eukaryota</taxon>
        <taxon>Fungi</taxon>
        <taxon>Dikarya</taxon>
        <taxon>Ascomycota</taxon>
        <taxon>Pezizomycotina</taxon>
        <taxon>Dothideomycetes</taxon>
        <taxon>Dothideomycetidae</taxon>
        <taxon>Mycosphaerellales</taxon>
        <taxon>Extremaceae</taxon>
        <taxon>Vermiconidia</taxon>
    </lineage>
</organism>
<proteinExistence type="predicted"/>
<keyword evidence="2" id="KW-1185">Reference proteome</keyword>
<dbReference type="EMBL" id="JAUTXU010000065">
    <property type="protein sequence ID" value="KAK3713088.1"/>
    <property type="molecule type" value="Genomic_DNA"/>
</dbReference>
<reference evidence="1" key="1">
    <citation type="submission" date="2023-07" db="EMBL/GenBank/DDBJ databases">
        <title>Black Yeasts Isolated from many extreme environments.</title>
        <authorList>
            <person name="Coleine C."/>
            <person name="Stajich J.E."/>
            <person name="Selbmann L."/>
        </authorList>
    </citation>
    <scope>NUCLEOTIDE SEQUENCE</scope>
    <source>
        <strain evidence="1">CCFEE 5714</strain>
    </source>
</reference>
<sequence length="210" mass="23322">MGNAQSGGSIVYRKLAKELPPVKKMVMNDDYYTYTDVGMKVFVDDKDREQFIYGVITVATSNGLVDLGDHDFRLLYARRDDKENEKIVARIVAVKDGVMKAKVEPEMDGADQTEAFKALRKDVEIRLDRILQNVPDRNESAADNSTTEAMRGAASVTMGAPPAYSSRSVGVVVRLIGRRVPESKDCSVLLYILRHSRSTREGGSFYSSVC</sequence>
<comment type="caution">
    <text evidence="1">The sequence shown here is derived from an EMBL/GenBank/DDBJ whole genome shotgun (WGS) entry which is preliminary data.</text>
</comment>
<gene>
    <name evidence="1" type="ORF">LTR37_008773</name>
</gene>
<accession>A0ACC3NB36</accession>
<name>A0ACC3NB36_9PEZI</name>
<protein>
    <submittedName>
        <fullName evidence="1">Uncharacterized protein</fullName>
    </submittedName>
</protein>
<dbReference type="Proteomes" id="UP001281147">
    <property type="component" value="Unassembled WGS sequence"/>
</dbReference>
<evidence type="ECO:0000313" key="2">
    <source>
        <dbReference type="Proteomes" id="UP001281147"/>
    </source>
</evidence>
<evidence type="ECO:0000313" key="1">
    <source>
        <dbReference type="EMBL" id="KAK3713088.1"/>
    </source>
</evidence>